<dbReference type="SUPFAM" id="SSF52833">
    <property type="entry name" value="Thioredoxin-like"/>
    <property type="match status" value="1"/>
</dbReference>
<dbReference type="InterPro" id="IPR036249">
    <property type="entry name" value="Thioredoxin-like_sf"/>
</dbReference>
<proteinExistence type="predicted"/>
<reference evidence="2 3" key="1">
    <citation type="submission" date="2016-06" db="EMBL/GenBank/DDBJ databases">
        <authorList>
            <consortium name="Pathogen Informatics"/>
        </authorList>
    </citation>
    <scope>NUCLEOTIDE SEQUENCE [LARGE SCALE GENOMIC DNA]</scope>
    <source>
        <strain evidence="2">PocGH01</strain>
    </source>
</reference>
<organism evidence="2 3">
    <name type="scientific">Plasmodium ovale</name>
    <name type="common">malaria parasite P. ovale</name>
    <dbReference type="NCBI Taxonomy" id="36330"/>
    <lineage>
        <taxon>Eukaryota</taxon>
        <taxon>Sar</taxon>
        <taxon>Alveolata</taxon>
        <taxon>Apicomplexa</taxon>
        <taxon>Aconoidasida</taxon>
        <taxon>Haemosporida</taxon>
        <taxon>Plasmodiidae</taxon>
        <taxon>Plasmodium</taxon>
        <taxon>Plasmodium (Plasmodium)</taxon>
    </lineage>
</organism>
<sequence>MKRVEDKLYQEIKNEEEYKKLFAEKNDILYIIDVYTEWCGPCLITFEMINKIYKSNFVFSETVKIFTVCAQTVSSLKNYDNNAKPFYIVLKNGEIIQQIHGCNTPYIFSLIDEHIINKK</sequence>
<dbReference type="OrthoDB" id="10263751at2759"/>
<gene>
    <name evidence="2" type="primary">TLP1</name>
    <name evidence="2" type="ORF">POCGH01_12052800</name>
</gene>
<evidence type="ECO:0000259" key="1">
    <source>
        <dbReference type="Pfam" id="PF00085"/>
    </source>
</evidence>
<protein>
    <submittedName>
        <fullName evidence="2">Thioredoxin-like protein, putative</fullName>
    </submittedName>
</protein>
<dbReference type="EMBL" id="LT594593">
    <property type="protein sequence ID" value="SCP05662.1"/>
    <property type="molecule type" value="Genomic_DNA"/>
</dbReference>
<evidence type="ECO:0000313" key="2">
    <source>
        <dbReference type="EMBL" id="SCP05662.1"/>
    </source>
</evidence>
<dbReference type="InterPro" id="IPR017937">
    <property type="entry name" value="Thioredoxin_CS"/>
</dbReference>
<dbReference type="AlphaFoldDB" id="A0A1D3TL32"/>
<accession>A0A1D3TL32</accession>
<feature type="domain" description="Thioredoxin" evidence="1">
    <location>
        <begin position="14"/>
        <end position="105"/>
    </location>
</feature>
<keyword evidence="3" id="KW-1185">Reference proteome</keyword>
<dbReference type="PROSITE" id="PS00194">
    <property type="entry name" value="THIOREDOXIN_1"/>
    <property type="match status" value="1"/>
</dbReference>
<name>A0A1D3TL32_PLAOA</name>
<dbReference type="VEuPathDB" id="PlasmoDB:PocGH01_12052800"/>
<dbReference type="Proteomes" id="UP000242942">
    <property type="component" value="Chromosome 12"/>
</dbReference>
<dbReference type="Pfam" id="PF00085">
    <property type="entry name" value="Thioredoxin"/>
    <property type="match status" value="1"/>
</dbReference>
<dbReference type="InterPro" id="IPR013766">
    <property type="entry name" value="Thioredoxin_domain"/>
</dbReference>
<evidence type="ECO:0000313" key="3">
    <source>
        <dbReference type="Proteomes" id="UP000242942"/>
    </source>
</evidence>
<dbReference type="Gene3D" id="3.40.30.10">
    <property type="entry name" value="Glutaredoxin"/>
    <property type="match status" value="1"/>
</dbReference>